<proteinExistence type="predicted"/>
<dbReference type="Pfam" id="PF00171">
    <property type="entry name" value="Aldedh"/>
    <property type="match status" value="1"/>
</dbReference>
<name>A0A2N3NDZ7_9PEZI</name>
<dbReference type="InterPro" id="IPR015590">
    <property type="entry name" value="Aldehyde_DH_dom"/>
</dbReference>
<dbReference type="OrthoDB" id="310895at2759"/>
<dbReference type="VEuPathDB" id="FungiDB:jhhlp_002396"/>
<dbReference type="FunFam" id="3.40.605.10:FF:000063">
    <property type="entry name" value="Succinate-semialdehyde dehydrogenase, mitochondrial"/>
    <property type="match status" value="1"/>
</dbReference>
<comment type="caution">
    <text evidence="3">The sequence shown here is derived from an EMBL/GenBank/DDBJ whole genome shotgun (WGS) entry which is preliminary data.</text>
</comment>
<dbReference type="InterPro" id="IPR016162">
    <property type="entry name" value="Ald_DH_N"/>
</dbReference>
<dbReference type="EMBL" id="NLAX01000008">
    <property type="protein sequence ID" value="PKS10641.1"/>
    <property type="molecule type" value="Genomic_DNA"/>
</dbReference>
<dbReference type="GO" id="GO:0009450">
    <property type="term" value="P:gamma-aminobutyric acid catabolic process"/>
    <property type="evidence" value="ECO:0007669"/>
    <property type="project" value="TreeGrafter"/>
</dbReference>
<dbReference type="STRING" id="41688.A0A2N3NDZ7"/>
<dbReference type="InterPro" id="IPR016161">
    <property type="entry name" value="Ald_DH/histidinol_DH"/>
</dbReference>
<dbReference type="InterPro" id="IPR050740">
    <property type="entry name" value="Aldehyde_DH_Superfamily"/>
</dbReference>
<keyword evidence="1" id="KW-0560">Oxidoreductase</keyword>
<evidence type="ECO:0000256" key="1">
    <source>
        <dbReference type="ARBA" id="ARBA00023002"/>
    </source>
</evidence>
<dbReference type="PANTHER" id="PTHR43353">
    <property type="entry name" value="SUCCINATE-SEMIALDEHYDE DEHYDROGENASE, MITOCHONDRIAL"/>
    <property type="match status" value="1"/>
</dbReference>
<evidence type="ECO:0000313" key="3">
    <source>
        <dbReference type="EMBL" id="PKS10641.1"/>
    </source>
</evidence>
<dbReference type="GO" id="GO:0005737">
    <property type="term" value="C:cytoplasm"/>
    <property type="evidence" value="ECO:0007669"/>
    <property type="project" value="TreeGrafter"/>
</dbReference>
<organism evidence="3 4">
    <name type="scientific">Lomentospora prolificans</name>
    <dbReference type="NCBI Taxonomy" id="41688"/>
    <lineage>
        <taxon>Eukaryota</taxon>
        <taxon>Fungi</taxon>
        <taxon>Dikarya</taxon>
        <taxon>Ascomycota</taxon>
        <taxon>Pezizomycotina</taxon>
        <taxon>Sordariomycetes</taxon>
        <taxon>Hypocreomycetidae</taxon>
        <taxon>Microascales</taxon>
        <taxon>Microascaceae</taxon>
        <taxon>Lomentospora</taxon>
    </lineage>
</organism>
<dbReference type="InParanoid" id="A0A2N3NDZ7"/>
<keyword evidence="4" id="KW-1185">Reference proteome</keyword>
<dbReference type="PANTHER" id="PTHR43353:SF11">
    <property type="entry name" value="SUCCINATE SEMIALDEHYDE DEHYDROGENASE (EUROFUNG)"/>
    <property type="match status" value="1"/>
</dbReference>
<dbReference type="GO" id="GO:0004777">
    <property type="term" value="F:succinate-semialdehyde dehydrogenase (NAD+) activity"/>
    <property type="evidence" value="ECO:0007669"/>
    <property type="project" value="TreeGrafter"/>
</dbReference>
<feature type="domain" description="Aldehyde dehydrogenase" evidence="2">
    <location>
        <begin position="24"/>
        <end position="160"/>
    </location>
</feature>
<protein>
    <recommendedName>
        <fullName evidence="2">Aldehyde dehydrogenase domain-containing protein</fullName>
    </recommendedName>
</protein>
<accession>A0A2N3NDZ7</accession>
<evidence type="ECO:0000259" key="2">
    <source>
        <dbReference type="Pfam" id="PF00171"/>
    </source>
</evidence>
<dbReference type="AlphaFoldDB" id="A0A2N3NDZ7"/>
<dbReference type="Gene3D" id="3.40.605.10">
    <property type="entry name" value="Aldehyde Dehydrogenase, Chain A, domain 1"/>
    <property type="match status" value="1"/>
</dbReference>
<reference evidence="3 4" key="1">
    <citation type="journal article" date="2017" name="G3 (Bethesda)">
        <title>First Draft Genome Sequence of the Pathogenic Fungus Lomentospora prolificans (Formerly Scedosporium prolificans).</title>
        <authorList>
            <person name="Luo R."/>
            <person name="Zimin A."/>
            <person name="Workman R."/>
            <person name="Fan Y."/>
            <person name="Pertea G."/>
            <person name="Grossman N."/>
            <person name="Wear M.P."/>
            <person name="Jia B."/>
            <person name="Miller H."/>
            <person name="Casadevall A."/>
            <person name="Timp W."/>
            <person name="Zhang S.X."/>
            <person name="Salzberg S.L."/>
        </authorList>
    </citation>
    <scope>NUCLEOTIDE SEQUENCE [LARGE SCALE GENOMIC DNA]</scope>
    <source>
        <strain evidence="3 4">JHH-5317</strain>
    </source>
</reference>
<dbReference type="SUPFAM" id="SSF53720">
    <property type="entry name" value="ALDH-like"/>
    <property type="match status" value="1"/>
</dbReference>
<gene>
    <name evidence="3" type="ORF">jhhlp_002396</name>
</gene>
<dbReference type="Proteomes" id="UP000233524">
    <property type="component" value="Unassembled WGS sequence"/>
</dbReference>
<evidence type="ECO:0000313" key="4">
    <source>
        <dbReference type="Proteomes" id="UP000233524"/>
    </source>
</evidence>
<sequence>MAFSKIQLKDPSLLVEKTYINGEWLDSVSEKTFNVYDPATGAHIGKCPECTPEDAQNAIEAAAAALPAWRSKSGRERGRILRRWYDLMIENKDDLTTLITFENGKAKADAAGEVLFAASFLEWFSEEAARVYGDVIPHSNSAFRVSVVKEPVGVCGLITP</sequence>